<evidence type="ECO:0000256" key="2">
    <source>
        <dbReference type="SAM" id="SignalP"/>
    </source>
</evidence>
<evidence type="ECO:0000313" key="4">
    <source>
        <dbReference type="Proteomes" id="UP000218054"/>
    </source>
</evidence>
<dbReference type="AlphaFoldDB" id="A0A2A2AEV8"/>
<proteinExistence type="predicted"/>
<evidence type="ECO:0000256" key="1">
    <source>
        <dbReference type="SAM" id="MobiDB-lite"/>
    </source>
</evidence>
<feature type="chain" id="PRO_5013104399" evidence="2">
    <location>
        <begin position="20"/>
        <end position="94"/>
    </location>
</feature>
<evidence type="ECO:0000313" key="3">
    <source>
        <dbReference type="EMBL" id="PAT37085.1"/>
    </source>
</evidence>
<keyword evidence="4" id="KW-1185">Reference proteome</keyword>
<gene>
    <name evidence="3" type="ORF">CK625_07970</name>
</gene>
<dbReference type="RefSeq" id="WP_095539781.1">
    <property type="nucleotide sequence ID" value="NZ_NSJB01000004.1"/>
</dbReference>
<dbReference type="Proteomes" id="UP000218054">
    <property type="component" value="Unassembled WGS sequence"/>
</dbReference>
<accession>A0A2A2AEV8</accession>
<keyword evidence="2" id="KW-0732">Signal</keyword>
<name>A0A2A2AEV8_9BURK</name>
<dbReference type="EMBL" id="NSJB01000004">
    <property type="protein sequence ID" value="PAT37085.1"/>
    <property type="molecule type" value="Genomic_DNA"/>
</dbReference>
<organism evidence="3 4">
    <name type="scientific">Vandammella animalimorsus</name>
    <dbReference type="NCBI Taxonomy" id="2029117"/>
    <lineage>
        <taxon>Bacteria</taxon>
        <taxon>Pseudomonadati</taxon>
        <taxon>Pseudomonadota</taxon>
        <taxon>Betaproteobacteria</taxon>
        <taxon>Burkholderiales</taxon>
        <taxon>Comamonadaceae</taxon>
        <taxon>Vandammella</taxon>
    </lineage>
</organism>
<comment type="caution">
    <text evidence="3">The sequence shown here is derived from an EMBL/GenBank/DDBJ whole genome shotgun (WGS) entry which is preliminary data.</text>
</comment>
<protein>
    <submittedName>
        <fullName evidence="3">Cell surface protein</fullName>
    </submittedName>
</protein>
<feature type="signal peptide" evidence="2">
    <location>
        <begin position="1"/>
        <end position="19"/>
    </location>
</feature>
<reference evidence="3 4" key="1">
    <citation type="submission" date="2017-08" db="EMBL/GenBank/DDBJ databases">
        <title>WGS of Clinical strains of the CDC Group NO-1 linked to zoonotic infections in humans.</title>
        <authorList>
            <person name="Bernier A.-M."/>
            <person name="Bernard K."/>
        </authorList>
    </citation>
    <scope>NUCLEOTIDE SEQUENCE [LARGE SCALE GENOMIC DNA]</scope>
    <source>
        <strain evidence="3 4">NML00-0135</strain>
    </source>
</reference>
<sequence>MKKLLICTLVAGAFAPAFAADAACTEYKSHMAETMKKDGSYSEQAMKIIDDQINSVGADQRSAFCKSALESVKNSGADDKDDGKDDDKDDDDKK</sequence>
<feature type="compositionally biased region" description="Basic and acidic residues" evidence="1">
    <location>
        <begin position="76"/>
        <end position="94"/>
    </location>
</feature>
<feature type="region of interest" description="Disordered" evidence="1">
    <location>
        <begin position="73"/>
        <end position="94"/>
    </location>
</feature>